<dbReference type="AlphaFoldDB" id="A0A2T0XDS9"/>
<keyword evidence="10" id="KW-1185">Reference proteome</keyword>
<keyword evidence="6" id="KW-0472">Membrane</keyword>
<evidence type="ECO:0000256" key="3">
    <source>
        <dbReference type="ARBA" id="ARBA00022452"/>
    </source>
</evidence>
<dbReference type="InterPro" id="IPR008969">
    <property type="entry name" value="CarboxyPept-like_regulatory"/>
</dbReference>
<evidence type="ECO:0000256" key="6">
    <source>
        <dbReference type="ARBA" id="ARBA00023136"/>
    </source>
</evidence>
<dbReference type="Gene3D" id="2.60.40.1120">
    <property type="entry name" value="Carboxypeptidase-like, regulatory domain"/>
    <property type="match status" value="1"/>
</dbReference>
<dbReference type="Pfam" id="PF13715">
    <property type="entry name" value="CarbopepD_reg_2"/>
    <property type="match status" value="1"/>
</dbReference>
<evidence type="ECO:0000256" key="5">
    <source>
        <dbReference type="ARBA" id="ARBA00022729"/>
    </source>
</evidence>
<evidence type="ECO:0000256" key="2">
    <source>
        <dbReference type="ARBA" id="ARBA00022448"/>
    </source>
</evidence>
<dbReference type="STRING" id="1168289.GCA_000259075_02842"/>
<keyword evidence="9" id="KW-0675">Receptor</keyword>
<dbReference type="Gene3D" id="2.170.130.10">
    <property type="entry name" value="TonB-dependent receptor, plug domain"/>
    <property type="match status" value="1"/>
</dbReference>
<dbReference type="OrthoDB" id="9803050at2"/>
<keyword evidence="4" id="KW-0812">Transmembrane</keyword>
<keyword evidence="2" id="KW-0813">Transport</keyword>
<proteinExistence type="predicted"/>
<evidence type="ECO:0000256" key="7">
    <source>
        <dbReference type="ARBA" id="ARBA00023237"/>
    </source>
</evidence>
<sequence>MTNFKFFFIFFLLFLQYQATVKARPNVGEDVFTVSGYVKDGATGEMLVGASVIVRGSGTGTVTNVYGFFSIELSPGEQILQFGFLGYQPVERIVSQTTHLTVEMIPQPELLEEVTIAGEEGAVSVRSSLLGLERLEPSSIGRMPVLMGETDPLKAIQMLPGVSATSEGSSNFTVRGGNPDQNLLLMDEAIVYNAGHLLGFFSVFNNDAIKYVELYKGDFPASEGGRLSSVLDVHTRDGNMKQFQGSAGIGLISSRLNLEGPIKKNKASFLFTGRRTYADLFLPLASDEELHDNQLYFYDTNFKMNWIADEKNRFFLSAYLGRDVFRDEMARLNFGNRTLSLRWNRVFSPSLFANFTFVRGQYDYFLGTSETDIDDMEWVSEFNDYMFGADFSWFLAPEKTFRFGARSFFHSIAPGDVTGPDENSFLKEVELPQNNSLEHGAYVSYSNRIASWLKLRVGLRYSLFQNVGPGKSFRFDDAYEVTDTISYSSGDIFNSYHGLEPRAGASVFLSPRLTAKISYSRTRQYIQLASNSTSSTPLDVWFPASPNVKPQTSDQVSLGLFGKSRNGVFEHSIEFFNKWMENTIDFKDHPDLLLNETIEGEVRFGKAWARGFELMSKWNTDRFSGWVGYTFLKSERVAGGINNGKPFLSPYDHTHDVSVFADYRLASRVSLSANWVYYTGSPVTLPVGRFDVGGTMVPLYSQRNGERMPDYHRLDFSCIIHSKRGKEKGGEWVFSLYNAYGRKNAWAINFVNDEEGDSGIRAEKTYLFSVVPSVSYTFKF</sequence>
<accession>A0A2T0XDS9</accession>
<evidence type="ECO:0000256" key="4">
    <source>
        <dbReference type="ARBA" id="ARBA00022692"/>
    </source>
</evidence>
<gene>
    <name evidence="9" type="ORF">DFO77_11421</name>
</gene>
<dbReference type="GO" id="GO:0044718">
    <property type="term" value="P:siderophore transmembrane transport"/>
    <property type="evidence" value="ECO:0007669"/>
    <property type="project" value="TreeGrafter"/>
</dbReference>
<evidence type="ECO:0000313" key="9">
    <source>
        <dbReference type="EMBL" id="RCW32695.1"/>
    </source>
</evidence>
<keyword evidence="5" id="KW-0732">Signal</keyword>
<reference evidence="9 10" key="1">
    <citation type="submission" date="2018-07" db="EMBL/GenBank/DDBJ databases">
        <title>Freshwater and sediment microbial communities from various areas in North America, analyzing microbe dynamics in response to fracking.</title>
        <authorList>
            <person name="Lamendella R."/>
        </authorList>
    </citation>
    <scope>NUCLEOTIDE SEQUENCE [LARGE SCALE GENOMIC DNA]</scope>
    <source>
        <strain evidence="9 10">160A</strain>
    </source>
</reference>
<keyword evidence="7" id="KW-0998">Cell outer membrane</keyword>
<dbReference type="InterPro" id="IPR012910">
    <property type="entry name" value="Plug_dom"/>
</dbReference>
<dbReference type="SUPFAM" id="SSF56935">
    <property type="entry name" value="Porins"/>
    <property type="match status" value="1"/>
</dbReference>
<dbReference type="InterPro" id="IPR039426">
    <property type="entry name" value="TonB-dep_rcpt-like"/>
</dbReference>
<evidence type="ECO:0000259" key="8">
    <source>
        <dbReference type="Pfam" id="PF07715"/>
    </source>
</evidence>
<dbReference type="Pfam" id="PF07715">
    <property type="entry name" value="Plug"/>
    <property type="match status" value="1"/>
</dbReference>
<protein>
    <submittedName>
        <fullName evidence="9">TonB-dependent receptor-like protein</fullName>
    </submittedName>
</protein>
<dbReference type="Proteomes" id="UP000252733">
    <property type="component" value="Unassembled WGS sequence"/>
</dbReference>
<name>A0A2T0XDS9_9BACT</name>
<dbReference type="GO" id="GO:0015344">
    <property type="term" value="F:siderophore uptake transmembrane transporter activity"/>
    <property type="evidence" value="ECO:0007669"/>
    <property type="project" value="TreeGrafter"/>
</dbReference>
<organism evidence="9 10">
    <name type="scientific">Marinilabilia salmonicolor</name>
    <dbReference type="NCBI Taxonomy" id="989"/>
    <lineage>
        <taxon>Bacteria</taxon>
        <taxon>Pseudomonadati</taxon>
        <taxon>Bacteroidota</taxon>
        <taxon>Bacteroidia</taxon>
        <taxon>Marinilabiliales</taxon>
        <taxon>Marinilabiliaceae</taxon>
        <taxon>Marinilabilia</taxon>
    </lineage>
</organism>
<comment type="caution">
    <text evidence="9">The sequence shown here is derived from an EMBL/GenBank/DDBJ whole genome shotgun (WGS) entry which is preliminary data.</text>
</comment>
<dbReference type="EMBL" id="QPIZ01000014">
    <property type="protein sequence ID" value="RCW32695.1"/>
    <property type="molecule type" value="Genomic_DNA"/>
</dbReference>
<dbReference type="PANTHER" id="PTHR30069:SF29">
    <property type="entry name" value="HEMOGLOBIN AND HEMOGLOBIN-HAPTOGLOBIN-BINDING PROTEIN 1-RELATED"/>
    <property type="match status" value="1"/>
</dbReference>
<dbReference type="SUPFAM" id="SSF49464">
    <property type="entry name" value="Carboxypeptidase regulatory domain-like"/>
    <property type="match status" value="1"/>
</dbReference>
<comment type="subcellular location">
    <subcellularLocation>
        <location evidence="1">Cell outer membrane</location>
        <topology evidence="1">Multi-pass membrane protein</topology>
    </subcellularLocation>
</comment>
<dbReference type="PANTHER" id="PTHR30069">
    <property type="entry name" value="TONB-DEPENDENT OUTER MEMBRANE RECEPTOR"/>
    <property type="match status" value="1"/>
</dbReference>
<dbReference type="InterPro" id="IPR036942">
    <property type="entry name" value="Beta-barrel_TonB_sf"/>
</dbReference>
<evidence type="ECO:0000256" key="1">
    <source>
        <dbReference type="ARBA" id="ARBA00004571"/>
    </source>
</evidence>
<dbReference type="InterPro" id="IPR037066">
    <property type="entry name" value="Plug_dom_sf"/>
</dbReference>
<evidence type="ECO:0000313" key="10">
    <source>
        <dbReference type="Proteomes" id="UP000252733"/>
    </source>
</evidence>
<feature type="domain" description="TonB-dependent receptor plug" evidence="8">
    <location>
        <begin position="149"/>
        <end position="225"/>
    </location>
</feature>
<dbReference type="GO" id="GO:0009279">
    <property type="term" value="C:cell outer membrane"/>
    <property type="evidence" value="ECO:0007669"/>
    <property type="project" value="UniProtKB-SubCell"/>
</dbReference>
<keyword evidence="3" id="KW-1134">Transmembrane beta strand</keyword>
<dbReference type="Gene3D" id="2.40.170.20">
    <property type="entry name" value="TonB-dependent receptor, beta-barrel domain"/>
    <property type="match status" value="1"/>
</dbReference>